<dbReference type="GO" id="GO:0030313">
    <property type="term" value="C:cell envelope"/>
    <property type="evidence" value="ECO:0007669"/>
    <property type="project" value="UniProtKB-SubCell"/>
</dbReference>
<accession>A0A158HSK2</accession>
<feature type="domain" description="Periplasmic binding protein" evidence="5">
    <location>
        <begin position="32"/>
        <end position="286"/>
    </location>
</feature>
<evidence type="ECO:0000256" key="1">
    <source>
        <dbReference type="ARBA" id="ARBA00004196"/>
    </source>
</evidence>
<dbReference type="GO" id="GO:0030246">
    <property type="term" value="F:carbohydrate binding"/>
    <property type="evidence" value="ECO:0007669"/>
    <property type="project" value="UniProtKB-ARBA"/>
</dbReference>
<organism evidence="6 7">
    <name type="scientific">Caballeronia sordidicola</name>
    <name type="common">Burkholderia sordidicola</name>
    <dbReference type="NCBI Taxonomy" id="196367"/>
    <lineage>
        <taxon>Bacteria</taxon>
        <taxon>Pseudomonadati</taxon>
        <taxon>Pseudomonadota</taxon>
        <taxon>Betaproteobacteria</taxon>
        <taxon>Burkholderiales</taxon>
        <taxon>Burkholderiaceae</taxon>
        <taxon>Caballeronia</taxon>
    </lineage>
</organism>
<feature type="chain" id="PRO_5007810628" evidence="4">
    <location>
        <begin position="27"/>
        <end position="315"/>
    </location>
</feature>
<evidence type="ECO:0000256" key="4">
    <source>
        <dbReference type="SAM" id="SignalP"/>
    </source>
</evidence>
<dbReference type="Proteomes" id="UP000054893">
    <property type="component" value="Unassembled WGS sequence"/>
</dbReference>
<dbReference type="RefSeq" id="WP_062876908.1">
    <property type="nucleotide sequence ID" value="NZ_FCOC02000019.1"/>
</dbReference>
<evidence type="ECO:0000256" key="3">
    <source>
        <dbReference type="ARBA" id="ARBA00022729"/>
    </source>
</evidence>
<feature type="signal peptide" evidence="4">
    <location>
        <begin position="1"/>
        <end position="26"/>
    </location>
</feature>
<dbReference type="Gene3D" id="3.40.50.2300">
    <property type="match status" value="2"/>
</dbReference>
<dbReference type="Pfam" id="PF13407">
    <property type="entry name" value="Peripla_BP_4"/>
    <property type="match status" value="1"/>
</dbReference>
<evidence type="ECO:0000313" key="7">
    <source>
        <dbReference type="Proteomes" id="UP000054893"/>
    </source>
</evidence>
<gene>
    <name evidence="6" type="ORF">AWB64_04919</name>
</gene>
<sequence>MWKKLALSAAVAASFGMAVLPLGAQAASKGTIAILVNALDNPYYAAEAKGAENEAKKLGYDTIVLSHGEDVNKQNELVNLVIGKGVKGIVLDNADSNSSVATVRGAKEKKVPVVLINREIPKDDLAIAQLSHNNLQAGTEVAQRFVETIGEKGEYVELTCNLADKNCVTRSQAFHQVLDQYPDLKMVARQDAKGALLPGKQAMDSILQEHPNVKGVIAGNGPVALGAIASLESAGHKDVVVMGIDGSNDERDSILAGKLKATVMLQAQGIAIHGVDLLDKYIASGKTGEQERQLFRGILITKDNASKVKDFYYTK</sequence>
<evidence type="ECO:0000313" key="6">
    <source>
        <dbReference type="EMBL" id="SAL46660.1"/>
    </source>
</evidence>
<dbReference type="AlphaFoldDB" id="A0A158HSK2"/>
<dbReference type="OrthoDB" id="9805127at2"/>
<protein>
    <submittedName>
        <fullName evidence="6">Sugar ABC transporter substrate-binding protein</fullName>
    </submittedName>
</protein>
<dbReference type="CDD" id="cd19967">
    <property type="entry name" value="PBP1_TmRBP-like"/>
    <property type="match status" value="1"/>
</dbReference>
<dbReference type="PANTHER" id="PTHR46847:SF1">
    <property type="entry name" value="D-ALLOSE-BINDING PERIPLASMIC PROTEIN-RELATED"/>
    <property type="match status" value="1"/>
</dbReference>
<keyword evidence="3 4" id="KW-0732">Signal</keyword>
<comment type="subcellular location">
    <subcellularLocation>
        <location evidence="1">Cell envelope</location>
    </subcellularLocation>
</comment>
<name>A0A158HSK2_CABSO</name>
<dbReference type="InterPro" id="IPR028082">
    <property type="entry name" value="Peripla_BP_I"/>
</dbReference>
<evidence type="ECO:0000256" key="2">
    <source>
        <dbReference type="ARBA" id="ARBA00007639"/>
    </source>
</evidence>
<dbReference type="InterPro" id="IPR025997">
    <property type="entry name" value="SBP_2_dom"/>
</dbReference>
<comment type="similarity">
    <text evidence="2">Belongs to the bacterial solute-binding protein 2 family.</text>
</comment>
<dbReference type="SUPFAM" id="SSF53822">
    <property type="entry name" value="Periplasmic binding protein-like I"/>
    <property type="match status" value="1"/>
</dbReference>
<proteinExistence type="inferred from homology"/>
<dbReference type="PANTHER" id="PTHR46847">
    <property type="entry name" value="D-ALLOSE-BINDING PERIPLASMIC PROTEIN-RELATED"/>
    <property type="match status" value="1"/>
</dbReference>
<reference evidence="6 7" key="1">
    <citation type="submission" date="2016-01" db="EMBL/GenBank/DDBJ databases">
        <authorList>
            <person name="Oliw E.H."/>
        </authorList>
    </citation>
    <scope>NUCLEOTIDE SEQUENCE [LARGE SCALE GENOMIC DNA]</scope>
    <source>
        <strain evidence="6">LMG 22029</strain>
    </source>
</reference>
<dbReference type="EMBL" id="FCOC02000019">
    <property type="protein sequence ID" value="SAL46660.1"/>
    <property type="molecule type" value="Genomic_DNA"/>
</dbReference>
<evidence type="ECO:0000259" key="5">
    <source>
        <dbReference type="Pfam" id="PF13407"/>
    </source>
</evidence>